<dbReference type="Proteomes" id="UP001186974">
    <property type="component" value="Unassembled WGS sequence"/>
</dbReference>
<keyword evidence="2" id="KW-1185">Reference proteome</keyword>
<name>A0ACC3CWJ4_9PEZI</name>
<sequence length="203" mass="21353">HGFNVTIGCSSGALDEIWYHYDVLGSVQTGEFVPTVPDGTKSDCPATGVKYLPKIKSTATATASTRTSSTSASATLTGPPFSGRGFLNVIEESTGMKNGCIISRGTWYTTGTCATYTASANGKGFNLKSSRGWCQIRDDTTALFCDASVASVNATAFTAAGSQLKGVNGVNWFADVVPTGQVQANVFTDKTHPVKIRIDWQSI</sequence>
<organism evidence="1 2">
    <name type="scientific">Coniosporium uncinatum</name>
    <dbReference type="NCBI Taxonomy" id="93489"/>
    <lineage>
        <taxon>Eukaryota</taxon>
        <taxon>Fungi</taxon>
        <taxon>Dikarya</taxon>
        <taxon>Ascomycota</taxon>
        <taxon>Pezizomycotina</taxon>
        <taxon>Dothideomycetes</taxon>
        <taxon>Dothideomycetes incertae sedis</taxon>
        <taxon>Coniosporium</taxon>
    </lineage>
</organism>
<dbReference type="EMBL" id="JAWDJW010010545">
    <property type="protein sequence ID" value="KAK3045818.1"/>
    <property type="molecule type" value="Genomic_DNA"/>
</dbReference>
<accession>A0ACC3CWJ4</accession>
<protein>
    <submittedName>
        <fullName evidence="1">Uncharacterized protein</fullName>
    </submittedName>
</protein>
<evidence type="ECO:0000313" key="2">
    <source>
        <dbReference type="Proteomes" id="UP001186974"/>
    </source>
</evidence>
<gene>
    <name evidence="1" type="ORF">LTS18_013577</name>
</gene>
<feature type="non-terminal residue" evidence="1">
    <location>
        <position position="1"/>
    </location>
</feature>
<comment type="caution">
    <text evidence="1">The sequence shown here is derived from an EMBL/GenBank/DDBJ whole genome shotgun (WGS) entry which is preliminary data.</text>
</comment>
<reference evidence="1" key="1">
    <citation type="submission" date="2024-09" db="EMBL/GenBank/DDBJ databases">
        <title>Black Yeasts Isolated from many extreme environments.</title>
        <authorList>
            <person name="Coleine C."/>
            <person name="Stajich J.E."/>
            <person name="Selbmann L."/>
        </authorList>
    </citation>
    <scope>NUCLEOTIDE SEQUENCE</scope>
    <source>
        <strain evidence="1">CCFEE 5737</strain>
    </source>
</reference>
<evidence type="ECO:0000313" key="1">
    <source>
        <dbReference type="EMBL" id="KAK3045818.1"/>
    </source>
</evidence>
<proteinExistence type="predicted"/>